<keyword evidence="2 4" id="KW-0813">Transport</keyword>
<evidence type="ECO:0000256" key="4">
    <source>
        <dbReference type="RuleBase" id="RU003512"/>
    </source>
</evidence>
<dbReference type="PANTHER" id="PTHR42953">
    <property type="entry name" value="HIGH-AFFINITY ZINC UPTAKE SYSTEM PROTEIN ZNUA-RELATED"/>
    <property type="match status" value="1"/>
</dbReference>
<proteinExistence type="inferred from homology"/>
<feature type="chain" id="PRO_5045442884" evidence="6">
    <location>
        <begin position="25"/>
        <end position="324"/>
    </location>
</feature>
<feature type="signal peptide" evidence="6">
    <location>
        <begin position="1"/>
        <end position="24"/>
    </location>
</feature>
<feature type="region of interest" description="Disordered" evidence="5">
    <location>
        <begin position="140"/>
        <end position="160"/>
    </location>
</feature>
<dbReference type="PRINTS" id="PR00691">
    <property type="entry name" value="ADHESINB"/>
</dbReference>
<dbReference type="PRINTS" id="PR00690">
    <property type="entry name" value="ADHESNFAMILY"/>
</dbReference>
<dbReference type="PANTHER" id="PTHR42953:SF3">
    <property type="entry name" value="HIGH-AFFINITY ZINC UPTAKE SYSTEM PROTEIN ZNUA"/>
    <property type="match status" value="1"/>
</dbReference>
<dbReference type="Proteomes" id="UP000664844">
    <property type="component" value="Unassembled WGS sequence"/>
</dbReference>
<evidence type="ECO:0000256" key="6">
    <source>
        <dbReference type="SAM" id="SignalP"/>
    </source>
</evidence>
<dbReference type="InterPro" id="IPR006127">
    <property type="entry name" value="ZnuA-like"/>
</dbReference>
<reference evidence="7 8" key="1">
    <citation type="submission" date="2021-03" db="EMBL/GenBank/DDBJ databases">
        <title>Metabolic Capacity of the Antarctic Cyanobacterium Phormidium pseudopriestleyi that Sustains Oxygenic Photosynthesis in the Presence of Hydrogen Sulfide.</title>
        <authorList>
            <person name="Lumian J.E."/>
            <person name="Jungblut A.D."/>
            <person name="Dillon M.L."/>
            <person name="Hawes I."/>
            <person name="Doran P.T."/>
            <person name="Mackey T.J."/>
            <person name="Dick G.J."/>
            <person name="Grettenberger C.L."/>
            <person name="Sumner D.Y."/>
        </authorList>
    </citation>
    <scope>NUCLEOTIDE SEQUENCE [LARGE SCALE GENOMIC DNA]</scope>
    <source>
        <strain evidence="7 8">FRX01</strain>
    </source>
</reference>
<gene>
    <name evidence="7" type="ORF">J0895_25335</name>
</gene>
<dbReference type="PROSITE" id="PS51257">
    <property type="entry name" value="PROKAR_LIPOPROTEIN"/>
    <property type="match status" value="1"/>
</dbReference>
<dbReference type="SUPFAM" id="SSF53807">
    <property type="entry name" value="Helical backbone' metal receptor"/>
    <property type="match status" value="1"/>
</dbReference>
<evidence type="ECO:0000256" key="5">
    <source>
        <dbReference type="SAM" id="MobiDB-lite"/>
    </source>
</evidence>
<evidence type="ECO:0000313" key="7">
    <source>
        <dbReference type="EMBL" id="MBO0352344.1"/>
    </source>
</evidence>
<accession>A0ABS3FZV8</accession>
<comment type="similarity">
    <text evidence="1 4">Belongs to the bacterial solute-binding protein 9 family.</text>
</comment>
<protein>
    <submittedName>
        <fullName evidence="7">Zinc ABC transporter substrate-binding protein</fullName>
    </submittedName>
</protein>
<evidence type="ECO:0000256" key="2">
    <source>
        <dbReference type="ARBA" id="ARBA00022448"/>
    </source>
</evidence>
<keyword evidence="3 6" id="KW-0732">Signal</keyword>
<dbReference type="InterPro" id="IPR006128">
    <property type="entry name" value="Lipoprotein_PsaA-like"/>
</dbReference>
<dbReference type="RefSeq" id="WP_207090755.1">
    <property type="nucleotide sequence ID" value="NZ_JAFLQW010000675.1"/>
</dbReference>
<evidence type="ECO:0000313" key="8">
    <source>
        <dbReference type="Proteomes" id="UP000664844"/>
    </source>
</evidence>
<dbReference type="Gene3D" id="3.40.50.1980">
    <property type="entry name" value="Nitrogenase molybdenum iron protein domain"/>
    <property type="match status" value="2"/>
</dbReference>
<evidence type="ECO:0000256" key="3">
    <source>
        <dbReference type="ARBA" id="ARBA00022729"/>
    </source>
</evidence>
<dbReference type="EMBL" id="JAFLQW010000675">
    <property type="protein sequence ID" value="MBO0352344.1"/>
    <property type="molecule type" value="Genomic_DNA"/>
</dbReference>
<comment type="caution">
    <text evidence="7">The sequence shown here is derived from an EMBL/GenBank/DDBJ whole genome shotgun (WGS) entry which is preliminary data.</text>
</comment>
<organism evidence="7 8">
    <name type="scientific">Phormidium pseudopriestleyi FRX01</name>
    <dbReference type="NCBI Taxonomy" id="1759528"/>
    <lineage>
        <taxon>Bacteria</taxon>
        <taxon>Bacillati</taxon>
        <taxon>Cyanobacteriota</taxon>
        <taxon>Cyanophyceae</taxon>
        <taxon>Oscillatoriophycideae</taxon>
        <taxon>Oscillatoriales</taxon>
        <taxon>Oscillatoriaceae</taxon>
        <taxon>Phormidium</taxon>
    </lineage>
</organism>
<sequence length="324" mass="35617">MVIPKLLSRSLIPLLLLPMAIACREPVAETEINTQIAASDAPSLNVVATFLPMYWFTRAVTGDSAQVQALIPPGTDVHEYQARPADVQAIATANILVKNGLGLEEFLENTIANANNPNLTQINASAGIQPLDNNTPVVKAVDSSHDHDDDHDHDHAEGNPHVWLDPVLAQQQVTTIRDGLIAADPANQAIYEANSAAYLQQLQQLDEEFRQTLSQYPNCTFITFHDAYPYIANRYNLQQVAVVSVPDASLSPQDLQKTVQAVQQYQAKALFSEPQVENRVLRTLATDLNLPLYEIDPLESGPLDPQHYLTAMRGNLETIANACR</sequence>
<dbReference type="InterPro" id="IPR050492">
    <property type="entry name" value="Bact_metal-bind_prot9"/>
</dbReference>
<dbReference type="InterPro" id="IPR006129">
    <property type="entry name" value="AdhesinB"/>
</dbReference>
<dbReference type="Pfam" id="PF01297">
    <property type="entry name" value="ZnuA"/>
    <property type="match status" value="1"/>
</dbReference>
<feature type="compositionally biased region" description="Basic and acidic residues" evidence="5">
    <location>
        <begin position="142"/>
        <end position="158"/>
    </location>
</feature>
<evidence type="ECO:0000256" key="1">
    <source>
        <dbReference type="ARBA" id="ARBA00011028"/>
    </source>
</evidence>
<keyword evidence="8" id="KW-1185">Reference proteome</keyword>
<name>A0ABS3FZV8_9CYAN</name>